<dbReference type="AlphaFoldDB" id="A0A4Y4D2B6"/>
<protein>
    <submittedName>
        <fullName evidence="2">Uncharacterized protein</fullName>
    </submittedName>
</protein>
<reference evidence="2 3" key="1">
    <citation type="submission" date="2019-06" db="EMBL/GenBank/DDBJ databases">
        <title>Whole genome shotgun sequence of Kocuria varians NBRC 15358.</title>
        <authorList>
            <person name="Hosoyama A."/>
            <person name="Uohara A."/>
            <person name="Ohji S."/>
            <person name="Ichikawa N."/>
        </authorList>
    </citation>
    <scope>NUCLEOTIDE SEQUENCE [LARGE SCALE GENOMIC DNA]</scope>
    <source>
        <strain evidence="2 3">NBRC 15358</strain>
    </source>
</reference>
<keyword evidence="3" id="KW-1185">Reference proteome</keyword>
<keyword evidence="1" id="KW-0472">Membrane</keyword>
<gene>
    <name evidence="2" type="ORF">KVA01_14930</name>
</gene>
<proteinExistence type="predicted"/>
<organism evidence="2 3">
    <name type="scientific">Kocuria varians</name>
    <name type="common">Micrococcus varians</name>
    <dbReference type="NCBI Taxonomy" id="1272"/>
    <lineage>
        <taxon>Bacteria</taxon>
        <taxon>Bacillati</taxon>
        <taxon>Actinomycetota</taxon>
        <taxon>Actinomycetes</taxon>
        <taxon>Micrococcales</taxon>
        <taxon>Micrococcaceae</taxon>
        <taxon>Kocuria</taxon>
    </lineage>
</organism>
<evidence type="ECO:0000256" key="1">
    <source>
        <dbReference type="SAM" id="Phobius"/>
    </source>
</evidence>
<sequence length="147" mass="16108">MDLINYLTSLPWGRIASVAIPLLTVTYGLLNSSRARSTLEEGIKVYNSLPVEEQHRVLPLLEQHVDRYFDDLDNRATREVDGATIAALVVVAFGGAALLWASSWAAHAVSWVFWIAFGVVLLLTVALLLAGSQQIFRTQGDSKGRGK</sequence>
<keyword evidence="1" id="KW-1133">Transmembrane helix</keyword>
<evidence type="ECO:0000313" key="2">
    <source>
        <dbReference type="EMBL" id="GEC99338.1"/>
    </source>
</evidence>
<feature type="transmembrane region" description="Helical" evidence="1">
    <location>
        <begin position="111"/>
        <end position="130"/>
    </location>
</feature>
<comment type="caution">
    <text evidence="2">The sequence shown here is derived from an EMBL/GenBank/DDBJ whole genome shotgun (WGS) entry which is preliminary data.</text>
</comment>
<feature type="transmembrane region" description="Helical" evidence="1">
    <location>
        <begin position="12"/>
        <end position="30"/>
    </location>
</feature>
<dbReference type="RefSeq" id="WP_141269552.1">
    <property type="nucleotide sequence ID" value="NZ_BJNW01000012.1"/>
</dbReference>
<feature type="transmembrane region" description="Helical" evidence="1">
    <location>
        <begin position="85"/>
        <end position="105"/>
    </location>
</feature>
<evidence type="ECO:0000313" key="3">
    <source>
        <dbReference type="Proteomes" id="UP000315730"/>
    </source>
</evidence>
<dbReference type="EMBL" id="BJNW01000012">
    <property type="protein sequence ID" value="GEC99338.1"/>
    <property type="molecule type" value="Genomic_DNA"/>
</dbReference>
<dbReference type="Proteomes" id="UP000315730">
    <property type="component" value="Unassembled WGS sequence"/>
</dbReference>
<keyword evidence="1" id="KW-0812">Transmembrane</keyword>
<accession>A0A4Y4D2B6</accession>
<name>A0A4Y4D2B6_KOCVA</name>